<evidence type="ECO:0000256" key="14">
    <source>
        <dbReference type="ARBA" id="ARBA00022989"/>
    </source>
</evidence>
<keyword evidence="15 19" id="KW-0560">Oxidoreductase</keyword>
<dbReference type="AlphaFoldDB" id="A0A3E0X1W7"/>
<feature type="binding site" description="covalent" evidence="21">
    <location>
        <position position="229"/>
    </location>
    <ligand>
        <name>heme c</name>
        <dbReference type="ChEBI" id="CHEBI:61717"/>
        <label>2</label>
    </ligand>
</feature>
<keyword evidence="13 19" id="KW-0249">Electron transport</keyword>
<dbReference type="InterPro" id="IPR009056">
    <property type="entry name" value="Cyt_c-like_dom"/>
</dbReference>
<comment type="subunit">
    <text evidence="19">Component of the cbb3-type cytochrome c oxidase.</text>
</comment>
<dbReference type="GO" id="GO:0005886">
    <property type="term" value="C:plasma membrane"/>
    <property type="evidence" value="ECO:0007669"/>
    <property type="project" value="UniProtKB-SubCell"/>
</dbReference>
<evidence type="ECO:0000313" key="25">
    <source>
        <dbReference type="Proteomes" id="UP000256763"/>
    </source>
</evidence>
<dbReference type="SUPFAM" id="SSF46626">
    <property type="entry name" value="Cytochrome c"/>
    <property type="match status" value="2"/>
</dbReference>
<evidence type="ECO:0000256" key="21">
    <source>
        <dbReference type="PIRSR" id="PIRSR000006-2"/>
    </source>
</evidence>
<dbReference type="UniPathway" id="UPA00705"/>
<comment type="caution">
    <text evidence="24">The sequence shown here is derived from an EMBL/GenBank/DDBJ whole genome shotgun (WGS) entry which is preliminary data.</text>
</comment>
<dbReference type="InterPro" id="IPR032858">
    <property type="entry name" value="CcoP_N"/>
</dbReference>
<dbReference type="Gene3D" id="6.10.280.130">
    <property type="match status" value="1"/>
</dbReference>
<evidence type="ECO:0000256" key="20">
    <source>
        <dbReference type="PIRSR" id="PIRSR000006-1"/>
    </source>
</evidence>
<evidence type="ECO:0000256" key="18">
    <source>
        <dbReference type="ARBA" id="ARBA00023136"/>
    </source>
</evidence>
<evidence type="ECO:0000256" key="6">
    <source>
        <dbReference type="ARBA" id="ARBA00022519"/>
    </source>
</evidence>
<keyword evidence="16 19" id="KW-0408">Iron</keyword>
<feature type="transmembrane region" description="Helical" evidence="22">
    <location>
        <begin position="59"/>
        <end position="81"/>
    </location>
</feature>
<dbReference type="InterPro" id="IPR038414">
    <property type="entry name" value="CcoP_N_sf"/>
</dbReference>
<dbReference type="GO" id="GO:0006119">
    <property type="term" value="P:oxidative phosphorylation"/>
    <property type="evidence" value="ECO:0007669"/>
    <property type="project" value="UniProtKB-UniPathway"/>
</dbReference>
<dbReference type="PANTHER" id="PTHR33751">
    <property type="entry name" value="CBB3-TYPE CYTOCHROME C OXIDASE SUBUNIT FIXP"/>
    <property type="match status" value="1"/>
</dbReference>
<dbReference type="GO" id="GO:0009055">
    <property type="term" value="F:electron transfer activity"/>
    <property type="evidence" value="ECO:0007669"/>
    <property type="project" value="InterPro"/>
</dbReference>
<dbReference type="PROSITE" id="PS51007">
    <property type="entry name" value="CYTC"/>
    <property type="match status" value="2"/>
</dbReference>
<protein>
    <recommendedName>
        <fullName evidence="19">Cbb3-type cytochrome c oxidase subunit</fullName>
    </recommendedName>
</protein>
<accession>A0A3E0X1W7</accession>
<dbReference type="InterPro" id="IPR050597">
    <property type="entry name" value="Cytochrome_c_Oxidase_Subunit"/>
</dbReference>
<feature type="binding site" description="covalent" evidence="21">
    <location>
        <position position="140"/>
    </location>
    <ligand>
        <name>heme c</name>
        <dbReference type="ChEBI" id="CHEBI:61717"/>
        <label>1</label>
    </ligand>
</feature>
<dbReference type="Pfam" id="PF13442">
    <property type="entry name" value="Cytochrome_CBB3"/>
    <property type="match status" value="2"/>
</dbReference>
<keyword evidence="10 19" id="KW-0479">Metal-binding</keyword>
<feature type="binding site" description="axial binding residue" evidence="20">
    <location>
        <position position="271"/>
    </location>
    <ligand>
        <name>heme c</name>
        <dbReference type="ChEBI" id="CHEBI:61717"/>
        <label>1</label>
    </ligand>
    <ligandPart>
        <name>Fe</name>
        <dbReference type="ChEBI" id="CHEBI:18248"/>
    </ligandPart>
</feature>
<dbReference type="NCBIfam" id="TIGR00782">
    <property type="entry name" value="ccoP"/>
    <property type="match status" value="1"/>
</dbReference>
<keyword evidence="11" id="KW-0677">Repeat</keyword>
<dbReference type="Pfam" id="PF14715">
    <property type="entry name" value="FixP_N"/>
    <property type="match status" value="1"/>
</dbReference>
<evidence type="ECO:0000256" key="3">
    <source>
        <dbReference type="ARBA" id="ARBA00006113"/>
    </source>
</evidence>
<feature type="domain" description="Cytochrome c" evidence="23">
    <location>
        <begin position="127"/>
        <end position="206"/>
    </location>
</feature>
<evidence type="ECO:0000256" key="5">
    <source>
        <dbReference type="ARBA" id="ARBA00022475"/>
    </source>
</evidence>
<evidence type="ECO:0000256" key="10">
    <source>
        <dbReference type="ARBA" id="ARBA00022723"/>
    </source>
</evidence>
<evidence type="ECO:0000313" key="24">
    <source>
        <dbReference type="EMBL" id="RFA39477.1"/>
    </source>
</evidence>
<sequence length="302" mass="33587">MNSFWSWYITIIVVANILACWWLIRWTAKPRPGEAAQDETTGHVWDENLSEYNKPMPRWWLWMFYISIVFSLIYLILYPGLGRYPGVLNWSAETAYATEREQAETRYAPLFAAYAEREITELATDREAMQTAHRLFGNNCAVCHGADGGGAPGFPSLTNNEWLYGGSPEAIKHSIMHGRQGFMPPMGGVLGERGVDEIATYVYSLNGRSAPDRLVNAGRAKFQQHCAVCHAADGTGNKALGAPNLTTENWVYGGSLEAIRASIRDGRSGDMPGQQALLGEDRVHLLAAYVYSLSAERDTEQE</sequence>
<comment type="cofactor">
    <cofactor evidence="19 21">
        <name>heme c</name>
        <dbReference type="ChEBI" id="CHEBI:61717"/>
    </cofactor>
    <text evidence="19 21">Binds 2 heme C groups per subunit.</text>
</comment>
<dbReference type="PANTHER" id="PTHR33751:SF1">
    <property type="entry name" value="CBB3-TYPE CYTOCHROME C OXIDASE SUBUNIT FIXP"/>
    <property type="match status" value="1"/>
</dbReference>
<keyword evidence="4 19" id="KW-0813">Transport</keyword>
<keyword evidence="14 22" id="KW-1133">Transmembrane helix</keyword>
<dbReference type="PIRSF" id="PIRSF000006">
    <property type="entry name" value="Cbb3-Cox_fixP"/>
    <property type="match status" value="1"/>
</dbReference>
<dbReference type="EMBL" id="NFZW01000001">
    <property type="protein sequence ID" value="RFA39477.1"/>
    <property type="molecule type" value="Genomic_DNA"/>
</dbReference>
<proteinExistence type="inferred from homology"/>
<keyword evidence="8 19" id="KW-0679">Respiratory chain</keyword>
<evidence type="ECO:0000256" key="8">
    <source>
        <dbReference type="ARBA" id="ARBA00022660"/>
    </source>
</evidence>
<dbReference type="InterPro" id="IPR008168">
    <property type="entry name" value="Cyt_C_IC"/>
</dbReference>
<keyword evidence="9 22" id="KW-0812">Transmembrane</keyword>
<dbReference type="GO" id="GO:0005506">
    <property type="term" value="F:iron ion binding"/>
    <property type="evidence" value="ECO:0007669"/>
    <property type="project" value="InterPro"/>
</dbReference>
<feature type="binding site" description="covalent" evidence="21">
    <location>
        <position position="226"/>
    </location>
    <ligand>
        <name>heme c</name>
        <dbReference type="ChEBI" id="CHEBI:61717"/>
        <label>2</label>
    </ligand>
</feature>
<dbReference type="Proteomes" id="UP000256763">
    <property type="component" value="Unassembled WGS sequence"/>
</dbReference>
<evidence type="ECO:0000256" key="16">
    <source>
        <dbReference type="ARBA" id="ARBA00023004"/>
    </source>
</evidence>
<evidence type="ECO:0000256" key="17">
    <source>
        <dbReference type="ARBA" id="ARBA00023065"/>
    </source>
</evidence>
<evidence type="ECO:0000256" key="11">
    <source>
        <dbReference type="ARBA" id="ARBA00022737"/>
    </source>
</evidence>
<comment type="subcellular location">
    <subcellularLocation>
        <location evidence="1 19">Cell inner membrane</location>
    </subcellularLocation>
</comment>
<dbReference type="OrthoDB" id="9811281at2"/>
<dbReference type="RefSeq" id="WP_116300563.1">
    <property type="nucleotide sequence ID" value="NZ_NFZV01000001.1"/>
</dbReference>
<keyword evidence="25" id="KW-1185">Reference proteome</keyword>
<evidence type="ECO:0000256" key="15">
    <source>
        <dbReference type="ARBA" id="ARBA00023002"/>
    </source>
</evidence>
<comment type="pathway">
    <text evidence="2 19">Energy metabolism; oxidative phosphorylation.</text>
</comment>
<keyword evidence="6 19" id="KW-0997">Cell inner membrane</keyword>
<dbReference type="Gene3D" id="1.10.760.10">
    <property type="entry name" value="Cytochrome c-like domain"/>
    <property type="match status" value="2"/>
</dbReference>
<evidence type="ECO:0000256" key="1">
    <source>
        <dbReference type="ARBA" id="ARBA00004533"/>
    </source>
</evidence>
<keyword evidence="12 19" id="KW-0375">Hydrogen ion transport</keyword>
<gene>
    <name evidence="24" type="ORF">CAL65_01435</name>
</gene>
<feature type="transmembrane region" description="Helical" evidence="22">
    <location>
        <begin position="6"/>
        <end position="24"/>
    </location>
</feature>
<keyword evidence="5 19" id="KW-1003">Cell membrane</keyword>
<feature type="binding site" description="axial binding residue" evidence="20">
    <location>
        <position position="183"/>
    </location>
    <ligand>
        <name>heme c</name>
        <dbReference type="ChEBI" id="CHEBI:61717"/>
        <label>2</label>
    </ligand>
    <ligandPart>
        <name>Fe</name>
        <dbReference type="ChEBI" id="CHEBI:18248"/>
    </ligandPart>
</feature>
<evidence type="ECO:0000259" key="23">
    <source>
        <dbReference type="PROSITE" id="PS51007"/>
    </source>
</evidence>
<organism evidence="24 25">
    <name type="scientific">Alkalilimnicola ehrlichii</name>
    <dbReference type="NCBI Taxonomy" id="351052"/>
    <lineage>
        <taxon>Bacteria</taxon>
        <taxon>Pseudomonadati</taxon>
        <taxon>Pseudomonadota</taxon>
        <taxon>Gammaproteobacteria</taxon>
        <taxon>Chromatiales</taxon>
        <taxon>Ectothiorhodospiraceae</taxon>
        <taxon>Alkalilimnicola</taxon>
    </lineage>
</organism>
<evidence type="ECO:0000256" key="9">
    <source>
        <dbReference type="ARBA" id="ARBA00022692"/>
    </source>
</evidence>
<keyword evidence="7 19" id="KW-0349">Heme</keyword>
<dbReference type="InterPro" id="IPR036909">
    <property type="entry name" value="Cyt_c-like_dom_sf"/>
</dbReference>
<evidence type="ECO:0000256" key="4">
    <source>
        <dbReference type="ARBA" id="ARBA00022448"/>
    </source>
</evidence>
<comment type="function">
    <text evidence="19">C-type cytochrome. Part of the cbb3-type cytochrome c oxidase complex.</text>
</comment>
<feature type="domain" description="Cytochrome c" evidence="23">
    <location>
        <begin position="213"/>
        <end position="294"/>
    </location>
</feature>
<name>A0A3E0X1W7_9GAMM</name>
<dbReference type="InterPro" id="IPR004678">
    <property type="entry name" value="Cyt_c_oxidase_cbb3_su3"/>
</dbReference>
<evidence type="ECO:0000256" key="7">
    <source>
        <dbReference type="ARBA" id="ARBA00022617"/>
    </source>
</evidence>
<comment type="similarity">
    <text evidence="3 19">Belongs to the CcoP / FixP family.</text>
</comment>
<evidence type="ECO:0000256" key="2">
    <source>
        <dbReference type="ARBA" id="ARBA00004673"/>
    </source>
</evidence>
<keyword evidence="17 19" id="KW-0406">Ion transport</keyword>
<evidence type="ECO:0000256" key="22">
    <source>
        <dbReference type="SAM" id="Phobius"/>
    </source>
</evidence>
<dbReference type="GO" id="GO:0016491">
    <property type="term" value="F:oxidoreductase activity"/>
    <property type="evidence" value="ECO:0007669"/>
    <property type="project" value="UniProtKB-KW"/>
</dbReference>
<reference evidence="25" key="1">
    <citation type="submission" date="2017-05" db="EMBL/GenBank/DDBJ databases">
        <authorList>
            <person name="Sharma S."/>
            <person name="Sidhu C."/>
            <person name="Pinnaka A.K."/>
        </authorList>
    </citation>
    <scope>NUCLEOTIDE SEQUENCE [LARGE SCALE GENOMIC DNA]</scope>
    <source>
        <strain evidence="25">AK93</strain>
    </source>
</reference>
<evidence type="ECO:0000256" key="12">
    <source>
        <dbReference type="ARBA" id="ARBA00022781"/>
    </source>
</evidence>
<dbReference type="PRINTS" id="PR00605">
    <property type="entry name" value="CYTCHROMECIC"/>
</dbReference>
<dbReference type="GO" id="GO:1902600">
    <property type="term" value="P:proton transmembrane transport"/>
    <property type="evidence" value="ECO:0007669"/>
    <property type="project" value="UniProtKB-KW"/>
</dbReference>
<evidence type="ECO:0000256" key="13">
    <source>
        <dbReference type="ARBA" id="ARBA00022982"/>
    </source>
</evidence>
<feature type="binding site" description="axial binding residue" evidence="20">
    <location>
        <position position="230"/>
    </location>
    <ligand>
        <name>heme c</name>
        <dbReference type="ChEBI" id="CHEBI:61717"/>
        <label>2</label>
    </ligand>
    <ligandPart>
        <name>Fe</name>
        <dbReference type="ChEBI" id="CHEBI:18248"/>
    </ligandPart>
</feature>
<dbReference type="GO" id="GO:0020037">
    <property type="term" value="F:heme binding"/>
    <property type="evidence" value="ECO:0007669"/>
    <property type="project" value="InterPro"/>
</dbReference>
<feature type="binding site" description="covalent" evidence="21">
    <location>
        <position position="143"/>
    </location>
    <ligand>
        <name>heme c</name>
        <dbReference type="ChEBI" id="CHEBI:61717"/>
        <label>1</label>
    </ligand>
</feature>
<evidence type="ECO:0000256" key="19">
    <source>
        <dbReference type="PIRNR" id="PIRNR000006"/>
    </source>
</evidence>
<keyword evidence="18 19" id="KW-0472">Membrane</keyword>
<feature type="binding site" description="axial binding residue" evidence="20">
    <location>
        <position position="144"/>
    </location>
    <ligand>
        <name>heme c</name>
        <dbReference type="ChEBI" id="CHEBI:61717"/>
        <label>1</label>
    </ligand>
    <ligandPart>
        <name>Fe</name>
        <dbReference type="ChEBI" id="CHEBI:18248"/>
    </ligandPart>
</feature>